<comment type="caution">
    <text evidence="2">The sequence shown here is derived from an EMBL/GenBank/DDBJ whole genome shotgun (WGS) entry which is preliminary data.</text>
</comment>
<name>A0ABU9K8C9_9BACI</name>
<dbReference type="CDD" id="cd03024">
    <property type="entry name" value="DsbA_FrnE"/>
    <property type="match status" value="1"/>
</dbReference>
<gene>
    <name evidence="2" type="ORF">AAEO50_08280</name>
</gene>
<keyword evidence="3" id="KW-1185">Reference proteome</keyword>
<sequence length="238" mass="26697">MKIEVWSDFVCPFCYVGKRRLEEALNKFQHNVEVEFKSFELDPNAAIDVDMNVYELLSKKYGTSIEQAKNMTKGVMEHGTEVGIKFNFDHSIPTNTFNAHRLTKYAAAKGVDLALTESLLKAHFVDGRHIGDEKTLLSIAESAGLDLQEVEEVLAGSRFSEEVRYDESEARQLGVQGVPFFVINRKYAISGAQPPEVFERTLEKVWEEENGVPPLQSVEGKSDMLCDANGCAVQNNDK</sequence>
<dbReference type="SUPFAM" id="SSF52833">
    <property type="entry name" value="Thioredoxin-like"/>
    <property type="match status" value="1"/>
</dbReference>
<evidence type="ECO:0000259" key="1">
    <source>
        <dbReference type="Pfam" id="PF01323"/>
    </source>
</evidence>
<dbReference type="EMBL" id="JBBYAF010000012">
    <property type="protein sequence ID" value="MEL3972272.1"/>
    <property type="molecule type" value="Genomic_DNA"/>
</dbReference>
<dbReference type="PANTHER" id="PTHR13887:SF41">
    <property type="entry name" value="THIOREDOXIN SUPERFAMILY PROTEIN"/>
    <property type="match status" value="1"/>
</dbReference>
<accession>A0ABU9K8C9</accession>
<dbReference type="RefSeq" id="WP_341982378.1">
    <property type="nucleotide sequence ID" value="NZ_JBBYAF010000012.1"/>
</dbReference>
<evidence type="ECO:0000313" key="3">
    <source>
        <dbReference type="Proteomes" id="UP001389717"/>
    </source>
</evidence>
<dbReference type="InterPro" id="IPR001853">
    <property type="entry name" value="DSBA-like_thioredoxin_dom"/>
</dbReference>
<proteinExistence type="predicted"/>
<dbReference type="PANTHER" id="PTHR13887">
    <property type="entry name" value="GLUTATHIONE S-TRANSFERASE KAPPA"/>
    <property type="match status" value="1"/>
</dbReference>
<dbReference type="Pfam" id="PF01323">
    <property type="entry name" value="DSBA"/>
    <property type="match status" value="1"/>
</dbReference>
<protein>
    <submittedName>
        <fullName evidence="2">DsbA family oxidoreductase</fullName>
    </submittedName>
</protein>
<reference evidence="2 3" key="1">
    <citation type="submission" date="2024-04" db="EMBL/GenBank/DDBJ databases">
        <title>Bacillus oryzaecorticis sp. nov., a moderately halophilic bacterium isolated from rice husks.</title>
        <authorList>
            <person name="Zhu H.-S."/>
        </authorList>
    </citation>
    <scope>NUCLEOTIDE SEQUENCE [LARGE SCALE GENOMIC DNA]</scope>
    <source>
        <strain evidence="2 3">ZC255</strain>
    </source>
</reference>
<dbReference type="Gene3D" id="3.40.30.10">
    <property type="entry name" value="Glutaredoxin"/>
    <property type="match status" value="1"/>
</dbReference>
<evidence type="ECO:0000313" key="2">
    <source>
        <dbReference type="EMBL" id="MEL3972272.1"/>
    </source>
</evidence>
<dbReference type="Proteomes" id="UP001389717">
    <property type="component" value="Unassembled WGS sequence"/>
</dbReference>
<organism evidence="2 3">
    <name type="scientific">Rossellomorea oryzaecorticis</name>
    <dbReference type="NCBI Taxonomy" id="1396505"/>
    <lineage>
        <taxon>Bacteria</taxon>
        <taxon>Bacillati</taxon>
        <taxon>Bacillota</taxon>
        <taxon>Bacilli</taxon>
        <taxon>Bacillales</taxon>
        <taxon>Bacillaceae</taxon>
        <taxon>Rossellomorea</taxon>
    </lineage>
</organism>
<feature type="domain" description="DSBA-like thioredoxin" evidence="1">
    <location>
        <begin position="3"/>
        <end position="202"/>
    </location>
</feature>
<dbReference type="InterPro" id="IPR036249">
    <property type="entry name" value="Thioredoxin-like_sf"/>
</dbReference>